<dbReference type="Gene3D" id="1.20.1250.20">
    <property type="entry name" value="MFS general substrate transporter like domains"/>
    <property type="match status" value="1"/>
</dbReference>
<feature type="transmembrane region" description="Helical" evidence="2">
    <location>
        <begin position="73"/>
        <end position="95"/>
    </location>
</feature>
<sequence length="125" mass="13956">MSPTDTGGNTRFIDIIKDDKKAWYQEPNLRYLCFCLVPAAMGVEWTSGFGESIMNGLQAVETWDTYFNKPRGAILGIMNSIYSLGAVYMMPIVLWMNDKYGRKMTTIVGSIIMIGAILQTASVHC</sequence>
<dbReference type="GO" id="GO:0005351">
    <property type="term" value="F:carbohydrate:proton symporter activity"/>
    <property type="evidence" value="ECO:0007669"/>
    <property type="project" value="TreeGrafter"/>
</dbReference>
<dbReference type="InterPro" id="IPR050360">
    <property type="entry name" value="MFS_Sugar_Transporters"/>
</dbReference>
<dbReference type="GO" id="GO:0016020">
    <property type="term" value="C:membrane"/>
    <property type="evidence" value="ECO:0007669"/>
    <property type="project" value="UniProtKB-SubCell"/>
</dbReference>
<feature type="transmembrane region" description="Helical" evidence="2">
    <location>
        <begin position="107"/>
        <end position="124"/>
    </location>
</feature>
<accession>A0A3N4J3K7</accession>
<evidence type="ECO:0000313" key="4">
    <source>
        <dbReference type="Proteomes" id="UP000276215"/>
    </source>
</evidence>
<name>A0A3N4J3K7_9PEZI</name>
<dbReference type="STRING" id="1336337.A0A3N4J3K7"/>
<dbReference type="InterPro" id="IPR036259">
    <property type="entry name" value="MFS_trans_sf"/>
</dbReference>
<keyword evidence="2" id="KW-1133">Transmembrane helix</keyword>
<dbReference type="Proteomes" id="UP000276215">
    <property type="component" value="Unassembled WGS sequence"/>
</dbReference>
<evidence type="ECO:0000256" key="1">
    <source>
        <dbReference type="ARBA" id="ARBA00004141"/>
    </source>
</evidence>
<keyword evidence="4" id="KW-1185">Reference proteome</keyword>
<evidence type="ECO:0008006" key="5">
    <source>
        <dbReference type="Google" id="ProtNLM"/>
    </source>
</evidence>
<dbReference type="PANTHER" id="PTHR48022">
    <property type="entry name" value="PLASTIDIC GLUCOSE TRANSPORTER 4"/>
    <property type="match status" value="1"/>
</dbReference>
<proteinExistence type="predicted"/>
<reference evidence="3 4" key="1">
    <citation type="journal article" date="2018" name="Nat. Ecol. Evol.">
        <title>Pezizomycetes genomes reveal the molecular basis of ectomycorrhizal truffle lifestyle.</title>
        <authorList>
            <person name="Murat C."/>
            <person name="Payen T."/>
            <person name="Noel B."/>
            <person name="Kuo A."/>
            <person name="Morin E."/>
            <person name="Chen J."/>
            <person name="Kohler A."/>
            <person name="Krizsan K."/>
            <person name="Balestrini R."/>
            <person name="Da Silva C."/>
            <person name="Montanini B."/>
            <person name="Hainaut M."/>
            <person name="Levati E."/>
            <person name="Barry K.W."/>
            <person name="Belfiori B."/>
            <person name="Cichocki N."/>
            <person name="Clum A."/>
            <person name="Dockter R.B."/>
            <person name="Fauchery L."/>
            <person name="Guy J."/>
            <person name="Iotti M."/>
            <person name="Le Tacon F."/>
            <person name="Lindquist E.A."/>
            <person name="Lipzen A."/>
            <person name="Malagnac F."/>
            <person name="Mello A."/>
            <person name="Molinier V."/>
            <person name="Miyauchi S."/>
            <person name="Poulain J."/>
            <person name="Riccioni C."/>
            <person name="Rubini A."/>
            <person name="Sitrit Y."/>
            <person name="Splivallo R."/>
            <person name="Traeger S."/>
            <person name="Wang M."/>
            <person name="Zifcakova L."/>
            <person name="Wipf D."/>
            <person name="Zambonelli A."/>
            <person name="Paolocci F."/>
            <person name="Nowrousian M."/>
            <person name="Ottonello S."/>
            <person name="Baldrian P."/>
            <person name="Spatafora J.W."/>
            <person name="Henrissat B."/>
            <person name="Nagy L.G."/>
            <person name="Aury J.M."/>
            <person name="Wincker P."/>
            <person name="Grigoriev I.V."/>
            <person name="Bonfante P."/>
            <person name="Martin F.M."/>
        </authorList>
    </citation>
    <scope>NUCLEOTIDE SEQUENCE [LARGE SCALE GENOMIC DNA]</scope>
    <source>
        <strain evidence="3 4">120613-1</strain>
    </source>
</reference>
<dbReference type="SUPFAM" id="SSF103473">
    <property type="entry name" value="MFS general substrate transporter"/>
    <property type="match status" value="1"/>
</dbReference>
<evidence type="ECO:0000256" key="2">
    <source>
        <dbReference type="SAM" id="Phobius"/>
    </source>
</evidence>
<dbReference type="AlphaFoldDB" id="A0A3N4J3K7"/>
<gene>
    <name evidence="3" type="ORF">L873DRAFT_1818862</name>
</gene>
<keyword evidence="2" id="KW-0812">Transmembrane</keyword>
<evidence type="ECO:0000313" key="3">
    <source>
        <dbReference type="EMBL" id="RPA91807.1"/>
    </source>
</evidence>
<comment type="subcellular location">
    <subcellularLocation>
        <location evidence="1">Membrane</location>
        <topology evidence="1">Multi-pass membrane protein</topology>
    </subcellularLocation>
</comment>
<keyword evidence="2" id="KW-0472">Membrane</keyword>
<organism evidence="3 4">
    <name type="scientific">Choiromyces venosus 120613-1</name>
    <dbReference type="NCBI Taxonomy" id="1336337"/>
    <lineage>
        <taxon>Eukaryota</taxon>
        <taxon>Fungi</taxon>
        <taxon>Dikarya</taxon>
        <taxon>Ascomycota</taxon>
        <taxon>Pezizomycotina</taxon>
        <taxon>Pezizomycetes</taxon>
        <taxon>Pezizales</taxon>
        <taxon>Tuberaceae</taxon>
        <taxon>Choiromyces</taxon>
    </lineage>
</organism>
<dbReference type="PANTHER" id="PTHR48022:SF29">
    <property type="entry name" value="SUGAR TRANSPORTER, PUTATIVE (AFU_ORTHOLOGUE AFUA_6G14500)-RELATED"/>
    <property type="match status" value="1"/>
</dbReference>
<dbReference type="EMBL" id="ML120488">
    <property type="protein sequence ID" value="RPA91807.1"/>
    <property type="molecule type" value="Genomic_DNA"/>
</dbReference>
<dbReference type="OrthoDB" id="6133115at2759"/>
<protein>
    <recommendedName>
        <fullName evidence="5">Major facilitator superfamily (MFS) profile domain-containing protein</fullName>
    </recommendedName>
</protein>